<evidence type="ECO:0000256" key="4">
    <source>
        <dbReference type="ARBA" id="ARBA00023014"/>
    </source>
</evidence>
<dbReference type="AlphaFoldDB" id="A0AAU6SNY6"/>
<dbReference type="EMBL" id="CP095338">
    <property type="protein sequence ID" value="XAG21716.1"/>
    <property type="molecule type" value="Genomic_DNA"/>
</dbReference>
<dbReference type="InterPro" id="IPR050157">
    <property type="entry name" value="PSI_iron-sulfur_center"/>
</dbReference>
<keyword evidence="1" id="KW-0004">4Fe-4S</keyword>
<dbReference type="SUPFAM" id="SSF54862">
    <property type="entry name" value="4Fe-4S ferredoxins"/>
    <property type="match status" value="1"/>
</dbReference>
<dbReference type="InterPro" id="IPR017896">
    <property type="entry name" value="4Fe4S_Fe-S-bd"/>
</dbReference>
<name>A0AAU6SNY6_UNCXX</name>
<evidence type="ECO:0000256" key="1">
    <source>
        <dbReference type="ARBA" id="ARBA00022485"/>
    </source>
</evidence>
<keyword evidence="3" id="KW-0408">Iron</keyword>
<dbReference type="PANTHER" id="PTHR24960:SF46">
    <property type="entry name" value="FERREDOXIN-TYPE PROTEIN NAPF"/>
    <property type="match status" value="1"/>
</dbReference>
<proteinExistence type="predicted"/>
<dbReference type="PROSITE" id="PS00198">
    <property type="entry name" value="4FE4S_FER_1"/>
    <property type="match status" value="3"/>
</dbReference>
<dbReference type="Gene3D" id="3.30.70.20">
    <property type="match status" value="2"/>
</dbReference>
<dbReference type="Pfam" id="PF00037">
    <property type="entry name" value="Fer4"/>
    <property type="match status" value="1"/>
</dbReference>
<gene>
    <name evidence="6" type="ORF">MRN70_02460</name>
</gene>
<sequence>MMSQSPRNFSRRDLFRGLVARGKAAYHEVDDQPKRTIPRPPGALAEATFRQLCDGCGLCVEACPSSVIQLTGQWPELCLDYNHCQLCTQCAQVCPTGALLPATKTELLPTFAYQCHNRLLGYCELCIEQCPTQAIQCEPNQQPVVNEDLCNGCGQCRPICPANAIEWQFRKSTEN</sequence>
<dbReference type="GO" id="GO:0046872">
    <property type="term" value="F:metal ion binding"/>
    <property type="evidence" value="ECO:0007669"/>
    <property type="project" value="UniProtKB-KW"/>
</dbReference>
<evidence type="ECO:0000313" key="6">
    <source>
        <dbReference type="EMBL" id="XAG21716.1"/>
    </source>
</evidence>
<dbReference type="PROSITE" id="PS51379">
    <property type="entry name" value="4FE4S_FER_2"/>
    <property type="match status" value="4"/>
</dbReference>
<feature type="domain" description="4Fe-4S ferredoxin-type" evidence="5">
    <location>
        <begin position="141"/>
        <end position="170"/>
    </location>
</feature>
<dbReference type="GO" id="GO:0005737">
    <property type="term" value="C:cytoplasm"/>
    <property type="evidence" value="ECO:0007669"/>
    <property type="project" value="TreeGrafter"/>
</dbReference>
<accession>A0AAU6SNY6</accession>
<feature type="domain" description="4Fe-4S ferredoxin-type" evidence="5">
    <location>
        <begin position="75"/>
        <end position="104"/>
    </location>
</feature>
<protein>
    <submittedName>
        <fullName evidence="6">4Fe-4S binding protein</fullName>
    </submittedName>
</protein>
<feature type="domain" description="4Fe-4S ferredoxin-type" evidence="5">
    <location>
        <begin position="44"/>
        <end position="73"/>
    </location>
</feature>
<keyword evidence="4" id="KW-0411">Iron-sulfur</keyword>
<evidence type="ECO:0000256" key="2">
    <source>
        <dbReference type="ARBA" id="ARBA00022723"/>
    </source>
</evidence>
<evidence type="ECO:0000259" key="5">
    <source>
        <dbReference type="PROSITE" id="PS51379"/>
    </source>
</evidence>
<keyword evidence="2" id="KW-0479">Metal-binding</keyword>
<evidence type="ECO:0000256" key="3">
    <source>
        <dbReference type="ARBA" id="ARBA00023004"/>
    </source>
</evidence>
<dbReference type="PANTHER" id="PTHR24960">
    <property type="entry name" value="PHOTOSYSTEM I IRON-SULFUR CENTER-RELATED"/>
    <property type="match status" value="1"/>
</dbReference>
<feature type="domain" description="4Fe-4S ferredoxin-type" evidence="5">
    <location>
        <begin position="109"/>
        <end position="140"/>
    </location>
</feature>
<dbReference type="Pfam" id="PF12838">
    <property type="entry name" value="Fer4_7"/>
    <property type="match status" value="1"/>
</dbReference>
<dbReference type="InterPro" id="IPR017900">
    <property type="entry name" value="4Fe4S_Fe_S_CS"/>
</dbReference>
<dbReference type="GO" id="GO:0051539">
    <property type="term" value="F:4 iron, 4 sulfur cluster binding"/>
    <property type="evidence" value="ECO:0007669"/>
    <property type="project" value="UniProtKB-KW"/>
</dbReference>
<reference evidence="6" key="1">
    <citation type="submission" date="2022-03" db="EMBL/GenBank/DDBJ databases">
        <title>Sea Food Isolates.</title>
        <authorList>
            <person name="Li c."/>
        </authorList>
    </citation>
    <scope>NUCLEOTIDE SEQUENCE</scope>
    <source>
        <strain evidence="6">19PA01SH03</strain>
    </source>
</reference>
<organism evidence="6">
    <name type="scientific">bacterium 19PA01SH03</name>
    <dbReference type="NCBI Taxonomy" id="2920705"/>
    <lineage>
        <taxon>Bacteria</taxon>
    </lineage>
</organism>